<evidence type="ECO:0000256" key="5">
    <source>
        <dbReference type="SAM" id="MobiDB-lite"/>
    </source>
</evidence>
<dbReference type="InterPro" id="IPR036909">
    <property type="entry name" value="Cyt_c-like_dom_sf"/>
</dbReference>
<dbReference type="InterPro" id="IPR050597">
    <property type="entry name" value="Cytochrome_c_Oxidase_Subunit"/>
</dbReference>
<keyword evidence="1 4" id="KW-0349">Heme</keyword>
<dbReference type="PANTHER" id="PTHR33751:SF1">
    <property type="entry name" value="CBB3-TYPE CYTOCHROME C OXIDASE SUBUNIT FIXP"/>
    <property type="match status" value="1"/>
</dbReference>
<protein>
    <submittedName>
        <fullName evidence="7">C-type cytochrome</fullName>
    </submittedName>
</protein>
<dbReference type="Pfam" id="PF00034">
    <property type="entry name" value="Cytochrom_C"/>
    <property type="match status" value="1"/>
</dbReference>
<accession>A0ABS8NN01</accession>
<evidence type="ECO:0000256" key="1">
    <source>
        <dbReference type="ARBA" id="ARBA00022617"/>
    </source>
</evidence>
<reference evidence="7" key="1">
    <citation type="submission" date="2021-11" db="EMBL/GenBank/DDBJ databases">
        <title>Genome sequence.</title>
        <authorList>
            <person name="Sun Q."/>
        </authorList>
    </citation>
    <scope>NUCLEOTIDE SEQUENCE</scope>
    <source>
        <strain evidence="7">JC740</strain>
    </source>
</reference>
<feature type="compositionally biased region" description="Low complexity" evidence="5">
    <location>
        <begin position="468"/>
        <end position="477"/>
    </location>
</feature>
<organism evidence="7 8">
    <name type="scientific">Rhodopirellula halodulae</name>
    <dbReference type="NCBI Taxonomy" id="2894198"/>
    <lineage>
        <taxon>Bacteria</taxon>
        <taxon>Pseudomonadati</taxon>
        <taxon>Planctomycetota</taxon>
        <taxon>Planctomycetia</taxon>
        <taxon>Pirellulales</taxon>
        <taxon>Pirellulaceae</taxon>
        <taxon>Rhodopirellula</taxon>
    </lineage>
</organism>
<dbReference type="PANTHER" id="PTHR33751">
    <property type="entry name" value="CBB3-TYPE CYTOCHROME C OXIDASE SUBUNIT FIXP"/>
    <property type="match status" value="1"/>
</dbReference>
<sequence length="477" mass="52473">MLSFFKNFRPVFPARPMQAAGILTAVAGGIAISGCSEPKPMAFEPNLVHAMKYELKEGIEMEQASNDAFWIVTEMFGTPEQPKLPDAATEDEDFATLVSLDNLIMASGPADAEGRGLYQKHCAVCHGVSGDGRGSSSAILNPYPRDYRKGVFKFKSTERGEKPTREDLATLIKHGIEGTAMVPVPKLNDKQLATHLGKSIDSMSEAEVEAAKEEVLEEQVEALTDYVIYLSWRGELERTLIDDAIFELDLEGGDRIINPSHRNSTDEEEKELFDEGWEIAEDYVLEIADAWLAAPDMVVEVPEPPADIPVADNYDEYVALQNGDEAETLAKSVARGKELYMGKIALCSKCHGVKGMGDGQTTDYDDWTKEWTLGIGIKPENRDDLIPLLARGALPPINAKPRNFTTGLFHGGGTAEDLYLRITQGIEGSPMPAATFVDGEFEEDDVWHLINYLRSLQNPPETEETTEEPATTEVAAR</sequence>
<feature type="domain" description="Cytochrome c" evidence="6">
    <location>
        <begin position="331"/>
        <end position="457"/>
    </location>
</feature>
<evidence type="ECO:0000313" key="8">
    <source>
        <dbReference type="Proteomes" id="UP001430306"/>
    </source>
</evidence>
<dbReference type="Proteomes" id="UP001430306">
    <property type="component" value="Unassembled WGS sequence"/>
</dbReference>
<dbReference type="EMBL" id="JAJKFW010000025">
    <property type="protein sequence ID" value="MCC9643841.1"/>
    <property type="molecule type" value="Genomic_DNA"/>
</dbReference>
<evidence type="ECO:0000256" key="3">
    <source>
        <dbReference type="ARBA" id="ARBA00023004"/>
    </source>
</evidence>
<dbReference type="PROSITE" id="PS51007">
    <property type="entry name" value="CYTC"/>
    <property type="match status" value="2"/>
</dbReference>
<gene>
    <name evidence="7" type="ORF">LOC71_16260</name>
</gene>
<feature type="domain" description="Cytochrome c" evidence="6">
    <location>
        <begin position="109"/>
        <end position="231"/>
    </location>
</feature>
<proteinExistence type="predicted"/>
<comment type="caution">
    <text evidence="7">The sequence shown here is derived from an EMBL/GenBank/DDBJ whole genome shotgun (WGS) entry which is preliminary data.</text>
</comment>
<evidence type="ECO:0000313" key="7">
    <source>
        <dbReference type="EMBL" id="MCC9643841.1"/>
    </source>
</evidence>
<feature type="region of interest" description="Disordered" evidence="5">
    <location>
        <begin position="457"/>
        <end position="477"/>
    </location>
</feature>
<keyword evidence="3 4" id="KW-0408">Iron</keyword>
<evidence type="ECO:0000256" key="4">
    <source>
        <dbReference type="PROSITE-ProRule" id="PRU00433"/>
    </source>
</evidence>
<evidence type="ECO:0000256" key="2">
    <source>
        <dbReference type="ARBA" id="ARBA00022723"/>
    </source>
</evidence>
<dbReference type="Gene3D" id="1.10.760.10">
    <property type="entry name" value="Cytochrome c-like domain"/>
    <property type="match status" value="2"/>
</dbReference>
<dbReference type="PROSITE" id="PS51257">
    <property type="entry name" value="PROKAR_LIPOPROTEIN"/>
    <property type="match status" value="1"/>
</dbReference>
<dbReference type="Pfam" id="PF13442">
    <property type="entry name" value="Cytochrome_CBB3"/>
    <property type="match status" value="1"/>
</dbReference>
<evidence type="ECO:0000259" key="6">
    <source>
        <dbReference type="PROSITE" id="PS51007"/>
    </source>
</evidence>
<name>A0ABS8NN01_9BACT</name>
<keyword evidence="2 4" id="KW-0479">Metal-binding</keyword>
<keyword evidence="8" id="KW-1185">Reference proteome</keyword>
<dbReference type="SUPFAM" id="SSF46626">
    <property type="entry name" value="Cytochrome c"/>
    <property type="match status" value="2"/>
</dbReference>
<dbReference type="InterPro" id="IPR009056">
    <property type="entry name" value="Cyt_c-like_dom"/>
</dbReference>